<evidence type="ECO:0000256" key="1">
    <source>
        <dbReference type="ARBA" id="ARBA00000085"/>
    </source>
</evidence>
<dbReference type="PRINTS" id="PR00344">
    <property type="entry name" value="BCTRLSENSOR"/>
</dbReference>
<keyword evidence="6" id="KW-0808">Transferase</keyword>
<evidence type="ECO:0000256" key="2">
    <source>
        <dbReference type="ARBA" id="ARBA00004651"/>
    </source>
</evidence>
<dbReference type="PROSITE" id="PS50885">
    <property type="entry name" value="HAMP"/>
    <property type="match status" value="1"/>
</dbReference>
<dbReference type="Gene3D" id="3.30.565.10">
    <property type="entry name" value="Histidine kinase-like ATPase, C-terminal domain"/>
    <property type="match status" value="1"/>
</dbReference>
<dbReference type="InterPro" id="IPR003661">
    <property type="entry name" value="HisK_dim/P_dom"/>
</dbReference>
<keyword evidence="8 12" id="KW-0418">Kinase</keyword>
<evidence type="ECO:0000313" key="12">
    <source>
        <dbReference type="EMBL" id="WOB07955.1"/>
    </source>
</evidence>
<keyword evidence="9" id="KW-0067">ATP-binding</keyword>
<evidence type="ECO:0000256" key="9">
    <source>
        <dbReference type="ARBA" id="ARBA00022840"/>
    </source>
</evidence>
<keyword evidence="7" id="KW-0547">Nucleotide-binding</keyword>
<evidence type="ECO:0000256" key="7">
    <source>
        <dbReference type="ARBA" id="ARBA00022741"/>
    </source>
</evidence>
<gene>
    <name evidence="12" type="ORF">RXV79_24010</name>
</gene>
<feature type="domain" description="HAMP" evidence="11">
    <location>
        <begin position="164"/>
        <end position="216"/>
    </location>
</feature>
<reference evidence="12 13" key="1">
    <citation type="submission" date="2023-10" db="EMBL/GenBank/DDBJ databases">
        <title>Bacteria for the degradation of biodegradable plastic PBAT(Polybutylene adipate terephthalate).</title>
        <authorList>
            <person name="Weon H.-Y."/>
            <person name="Yeon J."/>
        </authorList>
    </citation>
    <scope>NUCLEOTIDE SEQUENCE [LARGE SCALE GENOMIC DNA]</scope>
    <source>
        <strain evidence="12 13">SBD 7-3</strain>
    </source>
</reference>
<dbReference type="PANTHER" id="PTHR44936:SF10">
    <property type="entry name" value="SENSOR PROTEIN RSTB"/>
    <property type="match status" value="1"/>
</dbReference>
<dbReference type="InterPro" id="IPR004358">
    <property type="entry name" value="Sig_transdc_His_kin-like_C"/>
</dbReference>
<dbReference type="InterPro" id="IPR005467">
    <property type="entry name" value="His_kinase_dom"/>
</dbReference>
<dbReference type="GO" id="GO:0016301">
    <property type="term" value="F:kinase activity"/>
    <property type="evidence" value="ECO:0007669"/>
    <property type="project" value="UniProtKB-KW"/>
</dbReference>
<dbReference type="Gene3D" id="1.10.8.500">
    <property type="entry name" value="HAMP domain in histidine kinase"/>
    <property type="match status" value="1"/>
</dbReference>
<keyword evidence="13" id="KW-1185">Reference proteome</keyword>
<dbReference type="InterPro" id="IPR050980">
    <property type="entry name" value="2C_sensor_his_kinase"/>
</dbReference>
<comment type="catalytic activity">
    <reaction evidence="1">
        <text>ATP + protein L-histidine = ADP + protein N-phospho-L-histidine.</text>
        <dbReference type="EC" id="2.7.13.3"/>
    </reaction>
</comment>
<evidence type="ECO:0000256" key="6">
    <source>
        <dbReference type="ARBA" id="ARBA00022679"/>
    </source>
</evidence>
<dbReference type="EMBL" id="CP136336">
    <property type="protein sequence ID" value="WOB07955.1"/>
    <property type="molecule type" value="Genomic_DNA"/>
</dbReference>
<evidence type="ECO:0000313" key="13">
    <source>
        <dbReference type="Proteomes" id="UP001303946"/>
    </source>
</evidence>
<dbReference type="InterPro" id="IPR036097">
    <property type="entry name" value="HisK_dim/P_sf"/>
</dbReference>
<dbReference type="Gene3D" id="1.10.287.130">
    <property type="match status" value="1"/>
</dbReference>
<dbReference type="InterPro" id="IPR003594">
    <property type="entry name" value="HATPase_dom"/>
</dbReference>
<dbReference type="Proteomes" id="UP001303946">
    <property type="component" value="Chromosome"/>
</dbReference>
<dbReference type="EC" id="2.7.13.3" evidence="3"/>
<dbReference type="CDD" id="cd00075">
    <property type="entry name" value="HATPase"/>
    <property type="match status" value="1"/>
</dbReference>
<protein>
    <recommendedName>
        <fullName evidence="3">histidine kinase</fullName>
        <ecNumber evidence="3">2.7.13.3</ecNumber>
    </recommendedName>
</protein>
<dbReference type="Pfam" id="PF00672">
    <property type="entry name" value="HAMP"/>
    <property type="match status" value="1"/>
</dbReference>
<dbReference type="InterPro" id="IPR003660">
    <property type="entry name" value="HAMP_dom"/>
</dbReference>
<dbReference type="SUPFAM" id="SSF55874">
    <property type="entry name" value="ATPase domain of HSP90 chaperone/DNA topoisomerase II/histidine kinase"/>
    <property type="match status" value="1"/>
</dbReference>
<dbReference type="CDD" id="cd00082">
    <property type="entry name" value="HisKA"/>
    <property type="match status" value="1"/>
</dbReference>
<keyword evidence="5" id="KW-0597">Phosphoprotein</keyword>
<dbReference type="Pfam" id="PF02518">
    <property type="entry name" value="HATPase_c"/>
    <property type="match status" value="1"/>
</dbReference>
<keyword evidence="4" id="KW-0472">Membrane</keyword>
<dbReference type="PROSITE" id="PS50109">
    <property type="entry name" value="HIS_KIN"/>
    <property type="match status" value="1"/>
</dbReference>
<dbReference type="SMART" id="SM00388">
    <property type="entry name" value="HisKA"/>
    <property type="match status" value="1"/>
</dbReference>
<feature type="domain" description="Histidine kinase" evidence="10">
    <location>
        <begin position="224"/>
        <end position="424"/>
    </location>
</feature>
<evidence type="ECO:0000256" key="3">
    <source>
        <dbReference type="ARBA" id="ARBA00012438"/>
    </source>
</evidence>
<evidence type="ECO:0000256" key="5">
    <source>
        <dbReference type="ARBA" id="ARBA00022553"/>
    </source>
</evidence>
<keyword evidence="4" id="KW-1003">Cell membrane</keyword>
<dbReference type="SUPFAM" id="SSF158472">
    <property type="entry name" value="HAMP domain-like"/>
    <property type="match status" value="1"/>
</dbReference>
<sequence>MQAHPRWHQRFRHSLKWRLVALFLVLAAGTVMVFMGGTRAALSGGFELFVKPLLTDYVDRLAADIGSPPDLARAQALVEKLPISVRIDGPTVQWDSHPGKYAEWKRQVKDDDWGRRLLTRSTADGHRITFGMGTNVWHERHPVRALLPLAGLLLLTLLAYATVRRLFRPLDDIRRGAQRYGEGNFSAPIPIRRRDELGDLAQQVNDMATGLQGMLHSQRALLLAISHELRSPLTRARLNAELSGDTPERAALLRDLALMGTLIADLLEGERLAAGPSALQRTPTDLNTLVREVAAGFDGQPLQLTLADELPAVPLDRPRATMLVRNVIDNALRHGSSDGPAMVSTHVDGEWAVLTVRDHGPGVPDDQLARLTEPFYRPDVARTRAAGGVGLGLYLCRLVAQSHGGTLVLRNAHPGLEAVVRWPT</sequence>
<evidence type="ECO:0000259" key="11">
    <source>
        <dbReference type="PROSITE" id="PS50885"/>
    </source>
</evidence>
<dbReference type="SUPFAM" id="SSF47384">
    <property type="entry name" value="Homodimeric domain of signal transducing histidine kinase"/>
    <property type="match status" value="1"/>
</dbReference>
<comment type="subcellular location">
    <subcellularLocation>
        <location evidence="2">Cell membrane</location>
        <topology evidence="2">Multi-pass membrane protein</topology>
    </subcellularLocation>
</comment>
<accession>A0ABZ0CSJ3</accession>
<evidence type="ECO:0000259" key="10">
    <source>
        <dbReference type="PROSITE" id="PS50109"/>
    </source>
</evidence>
<organism evidence="12 13">
    <name type="scientific">Piscinibacter gummiphilus</name>
    <dbReference type="NCBI Taxonomy" id="946333"/>
    <lineage>
        <taxon>Bacteria</taxon>
        <taxon>Pseudomonadati</taxon>
        <taxon>Pseudomonadota</taxon>
        <taxon>Betaproteobacteria</taxon>
        <taxon>Burkholderiales</taxon>
        <taxon>Sphaerotilaceae</taxon>
        <taxon>Piscinibacter</taxon>
    </lineage>
</organism>
<dbReference type="InterPro" id="IPR036890">
    <property type="entry name" value="HATPase_C_sf"/>
</dbReference>
<dbReference type="PANTHER" id="PTHR44936">
    <property type="entry name" value="SENSOR PROTEIN CREC"/>
    <property type="match status" value="1"/>
</dbReference>
<dbReference type="RefSeq" id="WP_316700606.1">
    <property type="nucleotide sequence ID" value="NZ_CP136336.1"/>
</dbReference>
<evidence type="ECO:0000256" key="4">
    <source>
        <dbReference type="ARBA" id="ARBA00022475"/>
    </source>
</evidence>
<dbReference type="SMART" id="SM00387">
    <property type="entry name" value="HATPase_c"/>
    <property type="match status" value="1"/>
</dbReference>
<evidence type="ECO:0000256" key="8">
    <source>
        <dbReference type="ARBA" id="ARBA00022777"/>
    </source>
</evidence>
<dbReference type="SMART" id="SM00304">
    <property type="entry name" value="HAMP"/>
    <property type="match status" value="1"/>
</dbReference>
<dbReference type="CDD" id="cd06225">
    <property type="entry name" value="HAMP"/>
    <property type="match status" value="1"/>
</dbReference>
<proteinExistence type="predicted"/>
<name>A0ABZ0CSJ3_9BURK</name>